<feature type="region of interest" description="Disordered" evidence="1">
    <location>
        <begin position="1"/>
        <end position="42"/>
    </location>
</feature>
<evidence type="ECO:0000313" key="3">
    <source>
        <dbReference type="EMBL" id="KAJ2921127.1"/>
    </source>
</evidence>
<dbReference type="InterPro" id="IPR043472">
    <property type="entry name" value="Macro_dom-like"/>
</dbReference>
<name>A0A9W8M8Y8_9AGAR</name>
<reference evidence="3" key="1">
    <citation type="submission" date="2022-06" db="EMBL/GenBank/DDBJ databases">
        <title>Genome Sequence of Candolleomyces eurysporus.</title>
        <authorList>
            <person name="Buettner E."/>
        </authorList>
    </citation>
    <scope>NUCLEOTIDE SEQUENCE</scope>
    <source>
        <strain evidence="3">VTCC 930004</strain>
    </source>
</reference>
<dbReference type="Proteomes" id="UP001140091">
    <property type="component" value="Unassembled WGS sequence"/>
</dbReference>
<dbReference type="PANTHER" id="PTHR35596">
    <property type="entry name" value="DUF2263 DOMAIN-CONTAINING PROTEIN"/>
    <property type="match status" value="1"/>
</dbReference>
<comment type="caution">
    <text evidence="3">The sequence shown here is derived from an EMBL/GenBank/DDBJ whole genome shotgun (WGS) entry which is preliminary data.</text>
</comment>
<dbReference type="EMBL" id="JANBPK010001668">
    <property type="protein sequence ID" value="KAJ2921127.1"/>
    <property type="molecule type" value="Genomic_DNA"/>
</dbReference>
<dbReference type="AlphaFoldDB" id="A0A9W8M8Y8"/>
<organism evidence="3 4">
    <name type="scientific">Candolleomyces eurysporus</name>
    <dbReference type="NCBI Taxonomy" id="2828524"/>
    <lineage>
        <taxon>Eukaryota</taxon>
        <taxon>Fungi</taxon>
        <taxon>Dikarya</taxon>
        <taxon>Basidiomycota</taxon>
        <taxon>Agaricomycotina</taxon>
        <taxon>Agaricomycetes</taxon>
        <taxon>Agaricomycetidae</taxon>
        <taxon>Agaricales</taxon>
        <taxon>Agaricineae</taxon>
        <taxon>Psathyrellaceae</taxon>
        <taxon>Candolleomyces</taxon>
    </lineage>
</organism>
<dbReference type="PANTHER" id="PTHR35596:SF1">
    <property type="entry name" value="MICROBIAL-TYPE PARG CATALYTIC DOMAIN-CONTAINING PROTEIN"/>
    <property type="match status" value="1"/>
</dbReference>
<dbReference type="Pfam" id="PF10021">
    <property type="entry name" value="PARG_cat_microb"/>
    <property type="match status" value="1"/>
</dbReference>
<feature type="compositionally biased region" description="Polar residues" evidence="1">
    <location>
        <begin position="1"/>
        <end position="15"/>
    </location>
</feature>
<feature type="non-terminal residue" evidence="3">
    <location>
        <position position="358"/>
    </location>
</feature>
<protein>
    <recommendedName>
        <fullName evidence="2">Microbial-type PARG catalytic domain-containing protein</fullName>
    </recommendedName>
</protein>
<dbReference type="Gene3D" id="3.40.220.10">
    <property type="entry name" value="Leucine Aminopeptidase, subunit E, domain 1"/>
    <property type="match status" value="1"/>
</dbReference>
<keyword evidence="4" id="KW-1185">Reference proteome</keyword>
<proteinExistence type="predicted"/>
<evidence type="ECO:0000259" key="2">
    <source>
        <dbReference type="Pfam" id="PF10021"/>
    </source>
</evidence>
<gene>
    <name evidence="3" type="ORF">H1R20_g15964</name>
</gene>
<dbReference type="OrthoDB" id="9985428at2759"/>
<sequence length="358" mass="39249">MLGPWSSSRRVSNSRKASREASRDASYPGKQHGSHSNKLGCANVGGEETFKLERAERVPHYGVPETQRDRYKRVAEKALQTIEKGSYMYRGKFTPLHIKNTTDRTKFFPEESVLTEWRKKPVVNTQRSTVTEVSLSILNVTTLDAARILSNSYRFQGYEGAPPQTGVLNFASATKPGGGFINGAEAQEESIARVSTLYASLTTSEGNRFYEAHTRRLGAGRDKAYEAYSRPRTGQDQSSYYTHGMVYSPGVVVFQNDEGDAVDQYQIEVVSCAAVNAGRAAIGWGQHDDRLGSKSGGGNRGDHGRTHGQNPVSLREEGHPKHRLGHVWDGGVQEQGGRHCPAVGSTASGTGREVQILF</sequence>
<dbReference type="InterPro" id="IPR019261">
    <property type="entry name" value="PARG_cat_microbial"/>
</dbReference>
<accession>A0A9W8M8Y8</accession>
<evidence type="ECO:0000256" key="1">
    <source>
        <dbReference type="SAM" id="MobiDB-lite"/>
    </source>
</evidence>
<dbReference type="NCBIfam" id="TIGR02452">
    <property type="entry name" value="TIGR02452 family protein"/>
    <property type="match status" value="1"/>
</dbReference>
<feature type="domain" description="Microbial-type PARG catalytic" evidence="2">
    <location>
        <begin position="75"/>
        <end position="255"/>
    </location>
</feature>
<evidence type="ECO:0000313" key="4">
    <source>
        <dbReference type="Proteomes" id="UP001140091"/>
    </source>
</evidence>
<feature type="region of interest" description="Disordered" evidence="1">
    <location>
        <begin position="286"/>
        <end position="319"/>
    </location>
</feature>
<dbReference type="InterPro" id="IPR012664">
    <property type="entry name" value="CHP02452"/>
</dbReference>